<evidence type="ECO:0000313" key="2">
    <source>
        <dbReference type="EMBL" id="MXP36059.1"/>
    </source>
</evidence>
<dbReference type="Pfam" id="PF09250">
    <property type="entry name" value="Prim-Pol"/>
    <property type="match status" value="1"/>
</dbReference>
<evidence type="ECO:0000313" key="3">
    <source>
        <dbReference type="Proteomes" id="UP000439914"/>
    </source>
</evidence>
<dbReference type="Proteomes" id="UP000439914">
    <property type="component" value="Unassembled WGS sequence"/>
</dbReference>
<protein>
    <recommendedName>
        <fullName evidence="1">DNA primase/polymerase bifunctional N-terminal domain-containing protein</fullName>
    </recommendedName>
</protein>
<proteinExistence type="predicted"/>
<dbReference type="InterPro" id="IPR014820">
    <property type="entry name" value="PriCT_1"/>
</dbReference>
<comment type="caution">
    <text evidence="2">The sequence shown here is derived from an EMBL/GenBank/DDBJ whole genome shotgun (WGS) entry which is preliminary data.</text>
</comment>
<dbReference type="SMART" id="SM00943">
    <property type="entry name" value="Prim-Pol"/>
    <property type="match status" value="1"/>
</dbReference>
<dbReference type="SUPFAM" id="SSF56747">
    <property type="entry name" value="Prim-pol domain"/>
    <property type="match status" value="1"/>
</dbReference>
<reference evidence="2 3" key="1">
    <citation type="submission" date="2019-12" db="EMBL/GenBank/DDBJ databases">
        <title>Genomic-based taxomic classification of the family Erythrobacteraceae.</title>
        <authorList>
            <person name="Xu L."/>
        </authorList>
    </citation>
    <scope>NUCLEOTIDE SEQUENCE [LARGE SCALE GENOMIC DNA]</scope>
    <source>
        <strain evidence="2 3">CGMCC 1.8703</strain>
    </source>
</reference>
<accession>A0A6I4UFG4</accession>
<dbReference type="EMBL" id="WTYG01000002">
    <property type="protein sequence ID" value="MXP36059.1"/>
    <property type="molecule type" value="Genomic_DNA"/>
</dbReference>
<dbReference type="AlphaFoldDB" id="A0A6I4UFG4"/>
<evidence type="ECO:0000259" key="1">
    <source>
        <dbReference type="SMART" id="SM00943"/>
    </source>
</evidence>
<feature type="domain" description="DNA primase/polymerase bifunctional N-terminal" evidence="1">
    <location>
        <begin position="30"/>
        <end position="179"/>
    </location>
</feature>
<gene>
    <name evidence="2" type="ORF">GRI55_09765</name>
</gene>
<organism evidence="2 3">
    <name type="scientific">Qipengyuania citrea</name>
    <dbReference type="NCBI Taxonomy" id="225971"/>
    <lineage>
        <taxon>Bacteria</taxon>
        <taxon>Pseudomonadati</taxon>
        <taxon>Pseudomonadota</taxon>
        <taxon>Alphaproteobacteria</taxon>
        <taxon>Sphingomonadales</taxon>
        <taxon>Erythrobacteraceae</taxon>
        <taxon>Qipengyuania</taxon>
    </lineage>
</organism>
<name>A0A6I4UFG4_9SPHN</name>
<dbReference type="InterPro" id="IPR015330">
    <property type="entry name" value="DNA_primase/pol_bifunc_N"/>
</dbReference>
<sequence length="363" mass="39524">MGRTAPLPRSAKSRFDGGGVAMGVFADWQPAYAEAGIATFPVNADEKSPRVKSYNRIGRKGSAQLASKFSDVDAFGFMCGPRNRLAMADIDEPCENLLADVLGKLGPSPVIARTASGNFHVWYRYNGEQRQLRCGLFPGRAIDILGGGYAVAPPSRSGSRRYEFLEGSLADLGALPKMLPVAETLTSPENVKAPGSDTAKVGERNKTLLAICGKAAPGCGSLDELVRYALEMNEGGLWDALPEPEVARTARSAWKYQQEGCNGFAGDRFVQINRAAHDLLKVNPDALYLYQLCRAEHWGRDFLIANGWSKTLPLSLARLQKARQFLLDHDLIVCVRSETRNRPAVYRFSTLNGVMGGERGRGV</sequence>
<dbReference type="Pfam" id="PF08708">
    <property type="entry name" value="PriCT_1"/>
    <property type="match status" value="1"/>
</dbReference>